<feature type="signal peptide" evidence="4">
    <location>
        <begin position="1"/>
        <end position="19"/>
    </location>
</feature>
<dbReference type="InterPro" id="IPR036939">
    <property type="entry name" value="Cu2_ascorb_mOase_N_sf"/>
</dbReference>
<evidence type="ECO:0000256" key="1">
    <source>
        <dbReference type="ARBA" id="ARBA00010676"/>
    </source>
</evidence>
<evidence type="ECO:0000259" key="5">
    <source>
        <dbReference type="PROSITE" id="PS50836"/>
    </source>
</evidence>
<dbReference type="SUPFAM" id="SSF49742">
    <property type="entry name" value="PHM/PNGase F"/>
    <property type="match status" value="2"/>
</dbReference>
<dbReference type="PANTHER" id="PTHR10157">
    <property type="entry name" value="DOPAMINE BETA HYDROXYLASE RELATED"/>
    <property type="match status" value="1"/>
</dbReference>
<keyword evidence="7" id="KW-1185">Reference proteome</keyword>
<comment type="caution">
    <text evidence="6">The sequence shown here is derived from an EMBL/GenBank/DDBJ whole genome shotgun (WGS) entry which is preliminary data.</text>
</comment>
<dbReference type="Gene3D" id="2.60.40.1210">
    <property type="entry name" value="Cellobiose dehydrogenase, cytochrome domain"/>
    <property type="match status" value="1"/>
</dbReference>
<proteinExistence type="inferred from homology"/>
<reference evidence="6 7" key="1">
    <citation type="submission" date="2024-08" db="EMBL/GenBank/DDBJ databases">
        <authorList>
            <person name="Cucini C."/>
            <person name="Frati F."/>
        </authorList>
    </citation>
    <scope>NUCLEOTIDE SEQUENCE [LARGE SCALE GENOMIC DNA]</scope>
</reference>
<dbReference type="PANTHER" id="PTHR10157:SF23">
    <property type="entry name" value="MOXD1 HOMOLOG 1"/>
    <property type="match status" value="1"/>
</dbReference>
<dbReference type="InterPro" id="IPR028460">
    <property type="entry name" value="Tbh/DBH"/>
</dbReference>
<dbReference type="Pfam" id="PF01082">
    <property type="entry name" value="Cu2_monooxygen"/>
    <property type="match status" value="1"/>
</dbReference>
<dbReference type="InterPro" id="IPR005018">
    <property type="entry name" value="DOMON_domain"/>
</dbReference>
<dbReference type="PRINTS" id="PR00767">
    <property type="entry name" value="DBMONOXGNASE"/>
</dbReference>
<comment type="similarity">
    <text evidence="1">Belongs to the copper type II ascorbate-dependent monooxygenase family.</text>
</comment>
<dbReference type="InterPro" id="IPR000945">
    <property type="entry name" value="DBH-like"/>
</dbReference>
<evidence type="ECO:0000256" key="4">
    <source>
        <dbReference type="SAM" id="SignalP"/>
    </source>
</evidence>
<evidence type="ECO:0000313" key="7">
    <source>
        <dbReference type="Proteomes" id="UP001642540"/>
    </source>
</evidence>
<dbReference type="InterPro" id="IPR045266">
    <property type="entry name" value="DOH_DOMON"/>
</dbReference>
<gene>
    <name evidence="6" type="ORF">ODALV1_LOCUS3054</name>
</gene>
<sequence>MECQKLAVVILLLSLQIEAKIVSEGDGDWTHQVNLEEDYGIRFRWRNFKDDTDEPQKWLLMEFAARSSGYVGVGFSPHGGMAGGDMAIAWEDSDGSPRVMDFHGIDNGPPIQDSKQDYTLLSFQFRDGWTTFTFKRRWDTCDSSDILITNDTMRLIWAYSDSKPEMRGGNFYAPYHGTVNRGARSVILADGGAYPPFPDEKPDLYPGAKIWDFRMDKAPVEPKNTTYYCKIVKFTDSSKKHHMIGWKPLIQKENRNIVHHIVVFECRVPEDEVLQFDRYHASHPGGTCYTPNMPAPWGRNCVSFSLAWVVGSEGEMLPDHVGNPLGEEHGGATYFMVEMHYENPGLHTTKDSSGIRIFYTDQLRQYDGGMMLVGYRHSPFLLIPPNQNNFMIHGVCGSECTSKMIPSSGIRISNTLVHLHLAGKKIRLRHFRNGIELPLIAEDNHYDFNYQQSRSLKNEFIILPGDELITECEYQTKNVDRYIIGGLATNQEMCQVFFFYYPRIPLSQCTSQYEFHDFLRGLHVDAAEGDVLKPLNMPYQPELLPPEDREKDLADDARELEAIEEGISFKGVFNYINITLPTNLRGKTVGKWLEEIKWSDTNGKELERYWKYGKQYQFCSKPGLKRVILDEHIIHYPKITKAIKKEKSAVCQKEHVLQKSAGLTLTSKGYHLTLSLTITLLTLEFFK</sequence>
<dbReference type="InterPro" id="IPR024548">
    <property type="entry name" value="Cu2_monoox_C"/>
</dbReference>
<dbReference type="SMART" id="SM00664">
    <property type="entry name" value="DoH"/>
    <property type="match status" value="1"/>
</dbReference>
<dbReference type="Pfam" id="PF03351">
    <property type="entry name" value="DOMON"/>
    <property type="match status" value="1"/>
</dbReference>
<organism evidence="6 7">
    <name type="scientific">Orchesella dallaii</name>
    <dbReference type="NCBI Taxonomy" id="48710"/>
    <lineage>
        <taxon>Eukaryota</taxon>
        <taxon>Metazoa</taxon>
        <taxon>Ecdysozoa</taxon>
        <taxon>Arthropoda</taxon>
        <taxon>Hexapoda</taxon>
        <taxon>Collembola</taxon>
        <taxon>Entomobryomorpha</taxon>
        <taxon>Entomobryoidea</taxon>
        <taxon>Orchesellidae</taxon>
        <taxon>Orchesellinae</taxon>
        <taxon>Orchesella</taxon>
    </lineage>
</organism>
<evidence type="ECO:0000313" key="6">
    <source>
        <dbReference type="EMBL" id="CAL8074997.1"/>
    </source>
</evidence>
<dbReference type="Gene3D" id="2.60.120.230">
    <property type="match status" value="1"/>
</dbReference>
<dbReference type="PROSITE" id="PS50836">
    <property type="entry name" value="DOMON"/>
    <property type="match status" value="1"/>
</dbReference>
<feature type="domain" description="DOMON" evidence="5">
    <location>
        <begin position="39"/>
        <end position="160"/>
    </location>
</feature>
<dbReference type="Gene3D" id="2.60.120.310">
    <property type="entry name" value="Copper type II, ascorbate-dependent monooxygenase, N-terminal domain"/>
    <property type="match status" value="1"/>
</dbReference>
<accession>A0ABP1PRZ4</accession>
<feature type="chain" id="PRO_5045351951" description="DOMON domain-containing protein" evidence="4">
    <location>
        <begin position="20"/>
        <end position="687"/>
    </location>
</feature>
<dbReference type="CDD" id="cd09631">
    <property type="entry name" value="DOMON_DOH"/>
    <property type="match status" value="1"/>
</dbReference>
<dbReference type="EMBL" id="CAXLJM020000007">
    <property type="protein sequence ID" value="CAL8074997.1"/>
    <property type="molecule type" value="Genomic_DNA"/>
</dbReference>
<dbReference type="Pfam" id="PF03712">
    <property type="entry name" value="Cu2_monoox_C"/>
    <property type="match status" value="1"/>
</dbReference>
<evidence type="ECO:0000256" key="2">
    <source>
        <dbReference type="ARBA" id="ARBA00023157"/>
    </source>
</evidence>
<keyword evidence="2" id="KW-1015">Disulfide bond</keyword>
<name>A0ABP1PRZ4_9HEXA</name>
<dbReference type="InterPro" id="IPR008977">
    <property type="entry name" value="PHM/PNGase_F_dom_sf"/>
</dbReference>
<dbReference type="SUPFAM" id="SSF49344">
    <property type="entry name" value="CBD9-like"/>
    <property type="match status" value="1"/>
</dbReference>
<dbReference type="InterPro" id="IPR000323">
    <property type="entry name" value="Cu2_ascorb_mOase_N"/>
</dbReference>
<dbReference type="InterPro" id="IPR014784">
    <property type="entry name" value="Cu2_ascorb_mOase-like_C"/>
</dbReference>
<protein>
    <recommendedName>
        <fullName evidence="5">DOMON domain-containing protein</fullName>
    </recommendedName>
</protein>
<keyword evidence="4" id="KW-0732">Signal</keyword>
<dbReference type="Proteomes" id="UP001642540">
    <property type="component" value="Unassembled WGS sequence"/>
</dbReference>
<evidence type="ECO:0000256" key="3">
    <source>
        <dbReference type="ARBA" id="ARBA00023180"/>
    </source>
</evidence>
<keyword evidence="3" id="KW-0325">Glycoprotein</keyword>